<evidence type="ECO:0000313" key="2">
    <source>
        <dbReference type="EMBL" id="AAL90374.1"/>
    </source>
</evidence>
<proteinExistence type="evidence at transcript level"/>
<organism evidence="2">
    <name type="scientific">Drosophila melanogaster</name>
    <name type="common">Fruit fly</name>
    <dbReference type="NCBI Taxonomy" id="7227"/>
    <lineage>
        <taxon>Eukaryota</taxon>
        <taxon>Metazoa</taxon>
        <taxon>Ecdysozoa</taxon>
        <taxon>Arthropoda</taxon>
        <taxon>Hexapoda</taxon>
        <taxon>Insecta</taxon>
        <taxon>Pterygota</taxon>
        <taxon>Neoptera</taxon>
        <taxon>Endopterygota</taxon>
        <taxon>Diptera</taxon>
        <taxon>Brachycera</taxon>
        <taxon>Muscomorpha</taxon>
        <taxon>Ephydroidea</taxon>
        <taxon>Drosophilidae</taxon>
        <taxon>Drosophila</taxon>
        <taxon>Sophophora</taxon>
    </lineage>
</organism>
<protein>
    <submittedName>
        <fullName evidence="2">RE52922p</fullName>
    </submittedName>
</protein>
<feature type="compositionally biased region" description="Basic and acidic residues" evidence="1">
    <location>
        <begin position="39"/>
        <end position="58"/>
    </location>
</feature>
<dbReference type="HOGENOM" id="CLU_1972772_0_0_1"/>
<sequence>MSSNSKSRWRSLKLVYQFESSNDFGTERDAEVDTGEGENSNHETEVHQPEQESTEDERFQCHVKNESINEDLSEEEDYSELSTLRLEDIEENVLEGTPRIVEMQDDSKVQPNHKYVNVKMFILYTYK</sequence>
<dbReference type="AlphaFoldDB" id="Q9W3G2"/>
<dbReference type="UCSC" id="CG15345-RA">
    <property type="organism name" value="d. melanogaster"/>
</dbReference>
<dbReference type="EMBL" id="AY089636">
    <property type="protein sequence ID" value="AAL90374.1"/>
    <property type="molecule type" value="mRNA"/>
</dbReference>
<feature type="region of interest" description="Disordered" evidence="1">
    <location>
        <begin position="20"/>
        <end position="58"/>
    </location>
</feature>
<evidence type="ECO:0000256" key="1">
    <source>
        <dbReference type="SAM" id="MobiDB-lite"/>
    </source>
</evidence>
<name>Q9W3G2_DROME</name>
<reference evidence="2" key="1">
    <citation type="submission" date="2003-02" db="EMBL/GenBank/DDBJ databases">
        <authorList>
            <person name="Stapleton M."/>
            <person name="Brokstein P."/>
            <person name="Hong L."/>
            <person name="Agbayani A."/>
            <person name="Carlson J."/>
            <person name="Champe M."/>
            <person name="Chavez C."/>
            <person name="Dorsett V."/>
            <person name="Dresnek D."/>
            <person name="Farfan D."/>
            <person name="Frise E."/>
            <person name="George R."/>
            <person name="Gonzalez M."/>
            <person name="Guarin H."/>
            <person name="Kronmiller B."/>
            <person name="Li P."/>
            <person name="Liao G."/>
            <person name="Miranda A."/>
            <person name="Mungall C.J."/>
            <person name="Nunoo J."/>
            <person name="Pacleb J."/>
            <person name="Paragas V."/>
            <person name="Park S."/>
            <person name="Patel S."/>
            <person name="Phouanenavong S."/>
            <person name="Wan K."/>
            <person name="Yu C."/>
            <person name="Lewis S.E."/>
            <person name="Rubin G.M."/>
            <person name="Celniker S."/>
        </authorList>
    </citation>
    <scope>NUCLEOTIDE SEQUENCE</scope>
    <source>
        <strain evidence="2">Berkeley</strain>
    </source>
</reference>
<accession>Q9W3G2</accession>